<dbReference type="PANTHER" id="PTHR12595">
    <property type="entry name" value="POS9-ACTIVATING FACTOR FAP7-RELATED"/>
    <property type="match status" value="1"/>
</dbReference>
<evidence type="ECO:0000256" key="3">
    <source>
        <dbReference type="ARBA" id="ARBA00022679"/>
    </source>
</evidence>
<dbReference type="GO" id="GO:0016887">
    <property type="term" value="F:ATP hydrolysis activity"/>
    <property type="evidence" value="ECO:0007669"/>
    <property type="project" value="InterPro"/>
</dbReference>
<organism evidence="7 8">
    <name type="scientific">Candidatus Mancarchaeum acidiphilum</name>
    <dbReference type="NCBI Taxonomy" id="1920749"/>
    <lineage>
        <taxon>Archaea</taxon>
        <taxon>Candidatus Micrarchaeota</taxon>
        <taxon>Candidatus Mancarchaeum</taxon>
    </lineage>
</organism>
<keyword evidence="1" id="KW-0690">Ribosome biogenesis</keyword>
<dbReference type="GO" id="GO:0004017">
    <property type="term" value="F:AMP kinase activity"/>
    <property type="evidence" value="ECO:0007669"/>
    <property type="project" value="InterPro"/>
</dbReference>
<dbReference type="Pfam" id="PF13238">
    <property type="entry name" value="AAA_18"/>
    <property type="match status" value="1"/>
</dbReference>
<dbReference type="Gene3D" id="3.40.50.300">
    <property type="entry name" value="P-loop containing nucleotide triphosphate hydrolases"/>
    <property type="match status" value="1"/>
</dbReference>
<dbReference type="InterPro" id="IPR027417">
    <property type="entry name" value="P-loop_NTPase"/>
</dbReference>
<name>A0A218NM45_9ARCH</name>
<keyword evidence="8" id="KW-1185">Reference proteome</keyword>
<proteinExistence type="predicted"/>
<dbReference type="GO" id="GO:0006364">
    <property type="term" value="P:rRNA processing"/>
    <property type="evidence" value="ECO:0007669"/>
    <property type="project" value="UniProtKB-KW"/>
</dbReference>
<dbReference type="KEGG" id="marh:Mia14_0209"/>
<reference evidence="7 8" key="1">
    <citation type="journal article" date="2017" name="Nat. Commun.">
        <title>'ARMAN' archaea depend on association with euryarchaeal host in culture and in situ.</title>
        <authorList>
            <person name="Golyshina O."/>
            <person name="Toshchakov S."/>
            <person name="Makarova K."/>
            <person name="Gavrilov S."/>
            <person name="Korzhenkov A."/>
            <person name="La Cono V."/>
            <person name="Arcadi E."/>
            <person name="Nechitaylo T."/>
            <person name="Ferrer M."/>
            <person name="Kublanov I."/>
            <person name="Wolf Y."/>
            <person name="Yakimov M."/>
            <person name="Golyshin P."/>
            <person name="Slesarev A."/>
            <person name="Kozyavkin S."/>
        </authorList>
    </citation>
    <scope>NUCLEOTIDE SEQUENCE [LARGE SCALE GENOMIC DNA]</scope>
    <source>
        <strain evidence="7 8">Mia14</strain>
    </source>
</reference>
<keyword evidence="4" id="KW-0547">Nucleotide-binding</keyword>
<protein>
    <submittedName>
        <fullName evidence="7">Nucleotide kinase</fullName>
    </submittedName>
</protein>
<accession>A0A218NM45</accession>
<keyword evidence="2" id="KW-0698">rRNA processing</keyword>
<dbReference type="Proteomes" id="UP000197679">
    <property type="component" value="Chromosome"/>
</dbReference>
<evidence type="ECO:0000256" key="1">
    <source>
        <dbReference type="ARBA" id="ARBA00022517"/>
    </source>
</evidence>
<dbReference type="AlphaFoldDB" id="A0A218NM45"/>
<evidence type="ECO:0000313" key="7">
    <source>
        <dbReference type="EMBL" id="ASI13543.1"/>
    </source>
</evidence>
<keyword evidence="3" id="KW-0808">Transferase</keyword>
<sequence>MKSVGGIERILLKCRIMKTSKDKPFLIAVTGSPASGKSYFSNELYQGLLDSFKPLDVKLIEVNDLVDKYNIYRGIDEFGSKLVNTVALKKVIEETVEDFDGVVILVGHLLADVKLPYDIAIVKREHLRKLESRMIKRGYQRGKIRENLISEALDYCGENIASPNSVLEIRSNKDIVQSITFIQCKISARFKIRKDIDCSKVLDIYKHPFKFDEMDEFQDIITSGNSYGF</sequence>
<evidence type="ECO:0000256" key="6">
    <source>
        <dbReference type="ARBA" id="ARBA00022840"/>
    </source>
</evidence>
<evidence type="ECO:0000256" key="2">
    <source>
        <dbReference type="ARBA" id="ARBA00022552"/>
    </source>
</evidence>
<keyword evidence="5 7" id="KW-0418">Kinase</keyword>
<dbReference type="GO" id="GO:0005524">
    <property type="term" value="F:ATP binding"/>
    <property type="evidence" value="ECO:0007669"/>
    <property type="project" value="UniProtKB-KW"/>
</dbReference>
<evidence type="ECO:0000313" key="8">
    <source>
        <dbReference type="Proteomes" id="UP000197679"/>
    </source>
</evidence>
<gene>
    <name evidence="7" type="ORF">Mia14_0209</name>
</gene>
<dbReference type="InterPro" id="IPR020618">
    <property type="entry name" value="Adenyl_kinase_AK6"/>
</dbReference>
<keyword evidence="6" id="KW-0067">ATP-binding</keyword>
<evidence type="ECO:0000256" key="5">
    <source>
        <dbReference type="ARBA" id="ARBA00022777"/>
    </source>
</evidence>
<dbReference type="PANTHER" id="PTHR12595:SF0">
    <property type="entry name" value="ADENYLATE KINASE ISOENZYME 6"/>
    <property type="match status" value="1"/>
</dbReference>
<evidence type="ECO:0000256" key="4">
    <source>
        <dbReference type="ARBA" id="ARBA00022741"/>
    </source>
</evidence>
<dbReference type="EMBL" id="CP019964">
    <property type="protein sequence ID" value="ASI13543.1"/>
    <property type="molecule type" value="Genomic_DNA"/>
</dbReference>
<dbReference type="SUPFAM" id="SSF52540">
    <property type="entry name" value="P-loop containing nucleoside triphosphate hydrolases"/>
    <property type="match status" value="1"/>
</dbReference>